<name>A0AAN8TRP2_SOLBU</name>
<feature type="transmembrane region" description="Helical" evidence="1">
    <location>
        <begin position="74"/>
        <end position="94"/>
    </location>
</feature>
<comment type="caution">
    <text evidence="2">The sequence shown here is derived from an EMBL/GenBank/DDBJ whole genome shotgun (WGS) entry which is preliminary data.</text>
</comment>
<sequence>MVKIVSNHRHGYFGLFRLNIAEDNMKGNRKIIYGCFCVSKSDGNGDKLSPIASAMAPSSSSTGSTTTSTTQICLTYFCFPFLLMLLLLVLPIRISQRAGAPDDKGNPIIRDYYISPLTGSSNTHNDMSLAKLGTVNTGSVCFQHESGLSVWSESLVFSRLNARARKGLVLGPIFSSGHVVGNFPPHEAFVLGGTNSFPSMNIWSDGENDQTSSSKS</sequence>
<keyword evidence="1" id="KW-0812">Transmembrane</keyword>
<protein>
    <submittedName>
        <fullName evidence="2">Uncharacterized protein</fullName>
    </submittedName>
</protein>
<keyword evidence="1" id="KW-1133">Transmembrane helix</keyword>
<dbReference type="EMBL" id="JBANQN010000005">
    <property type="protein sequence ID" value="KAK6789623.1"/>
    <property type="molecule type" value="Genomic_DNA"/>
</dbReference>
<dbReference type="GO" id="GO:0009793">
    <property type="term" value="P:embryo development ending in seed dormancy"/>
    <property type="evidence" value="ECO:0007669"/>
    <property type="project" value="TreeGrafter"/>
</dbReference>
<dbReference type="GO" id="GO:0016020">
    <property type="term" value="C:membrane"/>
    <property type="evidence" value="ECO:0007669"/>
    <property type="project" value="TreeGrafter"/>
</dbReference>
<dbReference type="GO" id="GO:0009658">
    <property type="term" value="P:chloroplast organization"/>
    <property type="evidence" value="ECO:0007669"/>
    <property type="project" value="TreeGrafter"/>
</dbReference>
<reference evidence="2 3" key="1">
    <citation type="submission" date="2024-02" db="EMBL/GenBank/DDBJ databases">
        <title>de novo genome assembly of Solanum bulbocastanum strain 11H21.</title>
        <authorList>
            <person name="Hosaka A.J."/>
        </authorList>
    </citation>
    <scope>NUCLEOTIDE SEQUENCE [LARGE SCALE GENOMIC DNA]</scope>
    <source>
        <tissue evidence="2">Young leaves</tissue>
    </source>
</reference>
<dbReference type="Proteomes" id="UP001371456">
    <property type="component" value="Unassembled WGS sequence"/>
</dbReference>
<evidence type="ECO:0000256" key="1">
    <source>
        <dbReference type="SAM" id="Phobius"/>
    </source>
</evidence>
<evidence type="ECO:0000313" key="2">
    <source>
        <dbReference type="EMBL" id="KAK6789623.1"/>
    </source>
</evidence>
<dbReference type="AlphaFoldDB" id="A0AAN8TRP2"/>
<dbReference type="InterPro" id="IPR039910">
    <property type="entry name" value="D15-like"/>
</dbReference>
<proteinExistence type="predicted"/>
<dbReference type="PANTHER" id="PTHR12815">
    <property type="entry name" value="SORTING AND ASSEMBLY MACHINERY SAMM50 PROTEIN FAMILY MEMBER"/>
    <property type="match status" value="1"/>
</dbReference>
<keyword evidence="1" id="KW-0472">Membrane</keyword>
<evidence type="ECO:0000313" key="3">
    <source>
        <dbReference type="Proteomes" id="UP001371456"/>
    </source>
</evidence>
<gene>
    <name evidence="2" type="ORF">RDI58_013423</name>
</gene>
<keyword evidence="3" id="KW-1185">Reference proteome</keyword>
<dbReference type="PANTHER" id="PTHR12815:SF32">
    <property type="entry name" value="OUTER ENVELOPE PROTEIN 80, CHLOROPLASTIC"/>
    <property type="match status" value="1"/>
</dbReference>
<organism evidence="2 3">
    <name type="scientific">Solanum bulbocastanum</name>
    <name type="common">Wild potato</name>
    <dbReference type="NCBI Taxonomy" id="147425"/>
    <lineage>
        <taxon>Eukaryota</taxon>
        <taxon>Viridiplantae</taxon>
        <taxon>Streptophyta</taxon>
        <taxon>Embryophyta</taxon>
        <taxon>Tracheophyta</taxon>
        <taxon>Spermatophyta</taxon>
        <taxon>Magnoliopsida</taxon>
        <taxon>eudicotyledons</taxon>
        <taxon>Gunneridae</taxon>
        <taxon>Pentapetalae</taxon>
        <taxon>asterids</taxon>
        <taxon>lamiids</taxon>
        <taxon>Solanales</taxon>
        <taxon>Solanaceae</taxon>
        <taxon>Solanoideae</taxon>
        <taxon>Solaneae</taxon>
        <taxon>Solanum</taxon>
    </lineage>
</organism>
<accession>A0AAN8TRP2</accession>